<organism evidence="3 4">
    <name type="scientific">Trichonephila clavata</name>
    <name type="common">Joro spider</name>
    <name type="synonym">Nephila clavata</name>
    <dbReference type="NCBI Taxonomy" id="2740835"/>
    <lineage>
        <taxon>Eukaryota</taxon>
        <taxon>Metazoa</taxon>
        <taxon>Ecdysozoa</taxon>
        <taxon>Arthropoda</taxon>
        <taxon>Chelicerata</taxon>
        <taxon>Arachnida</taxon>
        <taxon>Araneae</taxon>
        <taxon>Araneomorphae</taxon>
        <taxon>Entelegynae</taxon>
        <taxon>Araneoidea</taxon>
        <taxon>Nephilidae</taxon>
        <taxon>Trichonephila</taxon>
    </lineage>
</organism>
<evidence type="ECO:0000256" key="1">
    <source>
        <dbReference type="SAM" id="MobiDB-lite"/>
    </source>
</evidence>
<protein>
    <submittedName>
        <fullName evidence="3">Uncharacterized protein</fullName>
    </submittedName>
</protein>
<dbReference type="OrthoDB" id="10355790at2759"/>
<sequence length="57" mass="5954">MFSVLTVLVCIGGALAAPPTTSQPAVSEAPLEAQTDYPAPQIDWGKCPQLKPTEADK</sequence>
<keyword evidence="2" id="KW-0732">Signal</keyword>
<keyword evidence="4" id="KW-1185">Reference proteome</keyword>
<evidence type="ECO:0000313" key="4">
    <source>
        <dbReference type="Proteomes" id="UP000887116"/>
    </source>
</evidence>
<dbReference type="EMBL" id="BMAO01020479">
    <property type="protein sequence ID" value="GFQ67672.1"/>
    <property type="molecule type" value="Genomic_DNA"/>
</dbReference>
<name>A0A8X6F1U4_TRICU</name>
<dbReference type="AlphaFoldDB" id="A0A8X6F1U4"/>
<feature type="region of interest" description="Disordered" evidence="1">
    <location>
        <begin position="17"/>
        <end position="57"/>
    </location>
</feature>
<comment type="caution">
    <text evidence="3">The sequence shown here is derived from an EMBL/GenBank/DDBJ whole genome shotgun (WGS) entry which is preliminary data.</text>
</comment>
<feature type="signal peptide" evidence="2">
    <location>
        <begin position="1"/>
        <end position="16"/>
    </location>
</feature>
<feature type="non-terminal residue" evidence="3">
    <location>
        <position position="1"/>
    </location>
</feature>
<gene>
    <name evidence="3" type="ORF">TNCT_518761</name>
</gene>
<proteinExistence type="predicted"/>
<evidence type="ECO:0000256" key="2">
    <source>
        <dbReference type="SAM" id="SignalP"/>
    </source>
</evidence>
<accession>A0A8X6F1U4</accession>
<evidence type="ECO:0000313" key="3">
    <source>
        <dbReference type="EMBL" id="GFQ67672.1"/>
    </source>
</evidence>
<reference evidence="3" key="1">
    <citation type="submission" date="2020-07" db="EMBL/GenBank/DDBJ databases">
        <title>Multicomponent nature underlies the extraordinary mechanical properties of spider dragline silk.</title>
        <authorList>
            <person name="Kono N."/>
            <person name="Nakamura H."/>
            <person name="Mori M."/>
            <person name="Yoshida Y."/>
            <person name="Ohtoshi R."/>
            <person name="Malay A.D."/>
            <person name="Moran D.A.P."/>
            <person name="Tomita M."/>
            <person name="Numata K."/>
            <person name="Arakawa K."/>
        </authorList>
    </citation>
    <scope>NUCLEOTIDE SEQUENCE</scope>
</reference>
<feature type="chain" id="PRO_5036486788" evidence="2">
    <location>
        <begin position="17"/>
        <end position="57"/>
    </location>
</feature>
<dbReference type="Proteomes" id="UP000887116">
    <property type="component" value="Unassembled WGS sequence"/>
</dbReference>